<proteinExistence type="predicted"/>
<sequence length="98" mass="11754">MQVQGKLICQKLLLLIKQVTKRKNLMKPPIKMNFCWLYEILSLLQDILINYLFHIDNKKQLGFSRNIQLENLIFHQQHIKKQSKSTNKTLQTLMFAQR</sequence>
<dbReference type="AlphaFoldDB" id="A0A8S1KWT7"/>
<keyword evidence="2" id="KW-1185">Reference proteome</keyword>
<name>A0A8S1KWT7_PARPR</name>
<accession>A0A8S1KWT7</accession>
<dbReference type="EMBL" id="CAJJDM010000026">
    <property type="protein sequence ID" value="CAD8058345.1"/>
    <property type="molecule type" value="Genomic_DNA"/>
</dbReference>
<evidence type="ECO:0000313" key="2">
    <source>
        <dbReference type="Proteomes" id="UP000688137"/>
    </source>
</evidence>
<reference evidence="1" key="1">
    <citation type="submission" date="2021-01" db="EMBL/GenBank/DDBJ databases">
        <authorList>
            <consortium name="Genoscope - CEA"/>
            <person name="William W."/>
        </authorList>
    </citation>
    <scope>NUCLEOTIDE SEQUENCE</scope>
</reference>
<dbReference type="Proteomes" id="UP000688137">
    <property type="component" value="Unassembled WGS sequence"/>
</dbReference>
<organism evidence="1 2">
    <name type="scientific">Paramecium primaurelia</name>
    <dbReference type="NCBI Taxonomy" id="5886"/>
    <lineage>
        <taxon>Eukaryota</taxon>
        <taxon>Sar</taxon>
        <taxon>Alveolata</taxon>
        <taxon>Ciliophora</taxon>
        <taxon>Intramacronucleata</taxon>
        <taxon>Oligohymenophorea</taxon>
        <taxon>Peniculida</taxon>
        <taxon>Parameciidae</taxon>
        <taxon>Paramecium</taxon>
    </lineage>
</organism>
<comment type="caution">
    <text evidence="1">The sequence shown here is derived from an EMBL/GenBank/DDBJ whole genome shotgun (WGS) entry which is preliminary data.</text>
</comment>
<evidence type="ECO:0000313" key="1">
    <source>
        <dbReference type="EMBL" id="CAD8058345.1"/>
    </source>
</evidence>
<gene>
    <name evidence="1" type="ORF">PPRIM_AZ9-3.1.T0270169</name>
</gene>
<protein>
    <submittedName>
        <fullName evidence="1">Uncharacterized protein</fullName>
    </submittedName>
</protein>